<dbReference type="SUPFAM" id="SSF55874">
    <property type="entry name" value="ATPase domain of HSP90 chaperone/DNA topoisomerase II/histidine kinase"/>
    <property type="match status" value="1"/>
</dbReference>
<evidence type="ECO:0000256" key="9">
    <source>
        <dbReference type="SAM" id="Phobius"/>
    </source>
</evidence>
<reference evidence="12 13" key="1">
    <citation type="submission" date="2020-05" db="EMBL/GenBank/DDBJ databases">
        <title>MicrobeNet Type strains.</title>
        <authorList>
            <person name="Nicholson A.C."/>
        </authorList>
    </citation>
    <scope>NUCLEOTIDE SEQUENCE [LARGE SCALE GENOMIC DNA]</scope>
    <source>
        <strain evidence="12 13">JCM 3224</strain>
    </source>
</reference>
<feature type="domain" description="Signal transduction histidine kinase subgroup 3 dimerisation and phosphoacceptor" evidence="11">
    <location>
        <begin position="188"/>
        <end position="252"/>
    </location>
</feature>
<proteinExistence type="predicted"/>
<name>A0A849CB83_9NOCA</name>
<dbReference type="Proteomes" id="UP000586827">
    <property type="component" value="Unassembled WGS sequence"/>
</dbReference>
<dbReference type="PANTHER" id="PTHR24421">
    <property type="entry name" value="NITRATE/NITRITE SENSOR PROTEIN NARX-RELATED"/>
    <property type="match status" value="1"/>
</dbReference>
<feature type="transmembrane region" description="Helical" evidence="9">
    <location>
        <begin position="66"/>
        <end position="82"/>
    </location>
</feature>
<feature type="transmembrane region" description="Helical" evidence="9">
    <location>
        <begin position="94"/>
        <end position="119"/>
    </location>
</feature>
<evidence type="ECO:0000256" key="5">
    <source>
        <dbReference type="ARBA" id="ARBA00022741"/>
    </source>
</evidence>
<dbReference type="GO" id="GO:0000155">
    <property type="term" value="F:phosphorelay sensor kinase activity"/>
    <property type="evidence" value="ECO:0007669"/>
    <property type="project" value="InterPro"/>
</dbReference>
<evidence type="ECO:0000256" key="6">
    <source>
        <dbReference type="ARBA" id="ARBA00022777"/>
    </source>
</evidence>
<dbReference type="InterPro" id="IPR036890">
    <property type="entry name" value="HATPase_C_sf"/>
</dbReference>
<protein>
    <recommendedName>
        <fullName evidence="2">histidine kinase</fullName>
        <ecNumber evidence="2">2.7.13.3</ecNumber>
    </recommendedName>
</protein>
<feature type="transmembrane region" description="Helical" evidence="9">
    <location>
        <begin position="139"/>
        <end position="156"/>
    </location>
</feature>
<dbReference type="EMBL" id="JABELX010000028">
    <property type="protein sequence ID" value="NNH75792.1"/>
    <property type="molecule type" value="Genomic_DNA"/>
</dbReference>
<evidence type="ECO:0000256" key="3">
    <source>
        <dbReference type="ARBA" id="ARBA00022553"/>
    </source>
</evidence>
<feature type="transmembrane region" description="Helical" evidence="9">
    <location>
        <begin position="42"/>
        <end position="60"/>
    </location>
</feature>
<evidence type="ECO:0000259" key="10">
    <source>
        <dbReference type="Pfam" id="PF02518"/>
    </source>
</evidence>
<keyword evidence="13" id="KW-1185">Reference proteome</keyword>
<dbReference type="GO" id="GO:0046983">
    <property type="term" value="F:protein dimerization activity"/>
    <property type="evidence" value="ECO:0007669"/>
    <property type="project" value="InterPro"/>
</dbReference>
<evidence type="ECO:0000256" key="2">
    <source>
        <dbReference type="ARBA" id="ARBA00012438"/>
    </source>
</evidence>
<dbReference type="Gene3D" id="3.30.565.10">
    <property type="entry name" value="Histidine kinase-like ATPase, C-terminal domain"/>
    <property type="match status" value="1"/>
</dbReference>
<keyword evidence="3" id="KW-0597">Phosphoprotein</keyword>
<evidence type="ECO:0000256" key="8">
    <source>
        <dbReference type="ARBA" id="ARBA00023012"/>
    </source>
</evidence>
<dbReference type="PANTHER" id="PTHR24421:SF10">
    <property type="entry name" value="NITRATE_NITRITE SENSOR PROTEIN NARQ"/>
    <property type="match status" value="1"/>
</dbReference>
<dbReference type="CDD" id="cd16917">
    <property type="entry name" value="HATPase_UhpB-NarQ-NarX-like"/>
    <property type="match status" value="1"/>
</dbReference>
<evidence type="ECO:0000259" key="11">
    <source>
        <dbReference type="Pfam" id="PF07730"/>
    </source>
</evidence>
<comment type="caution">
    <text evidence="12">The sequence shown here is derived from an EMBL/GenBank/DDBJ whole genome shotgun (WGS) entry which is preliminary data.</text>
</comment>
<evidence type="ECO:0000313" key="13">
    <source>
        <dbReference type="Proteomes" id="UP000586827"/>
    </source>
</evidence>
<dbReference type="GO" id="GO:0005524">
    <property type="term" value="F:ATP binding"/>
    <property type="evidence" value="ECO:0007669"/>
    <property type="project" value="UniProtKB-KW"/>
</dbReference>
<accession>A0A849CB83</accession>
<evidence type="ECO:0000256" key="4">
    <source>
        <dbReference type="ARBA" id="ARBA00022679"/>
    </source>
</evidence>
<keyword evidence="5" id="KW-0547">Nucleotide-binding</keyword>
<feature type="transmembrane region" description="Helical" evidence="9">
    <location>
        <begin position="15"/>
        <end position="35"/>
    </location>
</feature>
<dbReference type="Pfam" id="PF02518">
    <property type="entry name" value="HATPase_c"/>
    <property type="match status" value="1"/>
</dbReference>
<keyword evidence="8" id="KW-0902">Two-component regulatory system</keyword>
<keyword evidence="9" id="KW-0472">Membrane</keyword>
<dbReference type="Pfam" id="PF07730">
    <property type="entry name" value="HisKA_3"/>
    <property type="match status" value="1"/>
</dbReference>
<dbReference type="GO" id="GO:0016020">
    <property type="term" value="C:membrane"/>
    <property type="evidence" value="ECO:0007669"/>
    <property type="project" value="InterPro"/>
</dbReference>
<sequence length="389" mass="40790">MTAWARGRRDEVPPWLLDLLLGGAVTLALAFIIALGQGGQRAADPVAYLFAAGFGALMLWRRRFPLPLLAATVAGIFGYHALGYPPLGVAVPLAAALFAAADAGAMWTAALTGAFVLTWSFGFRIHEGESAAYLAGYEGVPNGAVIVTAIALGSAVRSRRVRMAQQAEITRLTAEQSARQAELRVRGEREGMSRDLHDTIGHAMSVISLQAGVAAEAIGHDDRQARTAVDNIRDTSARSLRDVRSMVRLLRGEESATHDVLSLAGVPALVAQARGVGIDVTCELTAPVDRLPPAVDATAYRIVQEAITNVVRHADATEATITAAIGDGMLRVTVSDNGTTAVPHAGAEHGHGIAGMRERVRLLGGTLTAGSRGRAGFLVDARIPIAVPE</sequence>
<dbReference type="AlphaFoldDB" id="A0A849CB83"/>
<evidence type="ECO:0000313" key="12">
    <source>
        <dbReference type="EMBL" id="NNH75792.1"/>
    </source>
</evidence>
<comment type="catalytic activity">
    <reaction evidence="1">
        <text>ATP + protein L-histidine = ADP + protein N-phospho-L-histidine.</text>
        <dbReference type="EC" id="2.7.13.3"/>
    </reaction>
</comment>
<evidence type="ECO:0000256" key="1">
    <source>
        <dbReference type="ARBA" id="ARBA00000085"/>
    </source>
</evidence>
<dbReference type="Gene3D" id="1.20.5.1930">
    <property type="match status" value="1"/>
</dbReference>
<keyword evidence="7" id="KW-0067">ATP-binding</keyword>
<dbReference type="InterPro" id="IPR050482">
    <property type="entry name" value="Sensor_HK_TwoCompSys"/>
</dbReference>
<keyword evidence="9" id="KW-0812">Transmembrane</keyword>
<organism evidence="12 13">
    <name type="scientific">Nocardia uniformis</name>
    <dbReference type="NCBI Taxonomy" id="53432"/>
    <lineage>
        <taxon>Bacteria</taxon>
        <taxon>Bacillati</taxon>
        <taxon>Actinomycetota</taxon>
        <taxon>Actinomycetes</taxon>
        <taxon>Mycobacteriales</taxon>
        <taxon>Nocardiaceae</taxon>
        <taxon>Nocardia</taxon>
    </lineage>
</organism>
<evidence type="ECO:0000256" key="7">
    <source>
        <dbReference type="ARBA" id="ARBA00022840"/>
    </source>
</evidence>
<dbReference type="InterPro" id="IPR011712">
    <property type="entry name" value="Sig_transdc_His_kin_sub3_dim/P"/>
</dbReference>
<feature type="domain" description="Histidine kinase/HSP90-like ATPase" evidence="10">
    <location>
        <begin position="298"/>
        <end position="384"/>
    </location>
</feature>
<keyword evidence="4" id="KW-0808">Transferase</keyword>
<dbReference type="RefSeq" id="WP_067529106.1">
    <property type="nucleotide sequence ID" value="NZ_JABELX010000028.1"/>
</dbReference>
<gene>
    <name evidence="12" type="ORF">HLB23_39085</name>
</gene>
<keyword evidence="6 12" id="KW-0418">Kinase</keyword>
<keyword evidence="9" id="KW-1133">Transmembrane helix</keyword>
<dbReference type="InterPro" id="IPR003594">
    <property type="entry name" value="HATPase_dom"/>
</dbReference>
<dbReference type="EC" id="2.7.13.3" evidence="2"/>